<feature type="compositionally biased region" description="Basic and acidic residues" evidence="1">
    <location>
        <begin position="42"/>
        <end position="53"/>
    </location>
</feature>
<feature type="region of interest" description="Disordered" evidence="1">
    <location>
        <begin position="42"/>
        <end position="95"/>
    </location>
</feature>
<gene>
    <name evidence="2" type="ORF">K493DRAFT_298118</name>
</gene>
<proteinExistence type="predicted"/>
<dbReference type="EMBL" id="MCFE01000063">
    <property type="protein sequence ID" value="ORY01916.1"/>
    <property type="molecule type" value="Genomic_DNA"/>
</dbReference>
<name>A0A1Y1YVB9_9FUNG</name>
<evidence type="ECO:0000313" key="3">
    <source>
        <dbReference type="Proteomes" id="UP000193498"/>
    </source>
</evidence>
<dbReference type="InParanoid" id="A0A1Y1YVB9"/>
<feature type="compositionally biased region" description="Basic and acidic residues" evidence="1">
    <location>
        <begin position="111"/>
        <end position="124"/>
    </location>
</feature>
<evidence type="ECO:0000256" key="1">
    <source>
        <dbReference type="SAM" id="MobiDB-lite"/>
    </source>
</evidence>
<dbReference type="Proteomes" id="UP000193498">
    <property type="component" value="Unassembled WGS sequence"/>
</dbReference>
<comment type="caution">
    <text evidence="2">The sequence shown here is derived from an EMBL/GenBank/DDBJ whole genome shotgun (WGS) entry which is preliminary data.</text>
</comment>
<evidence type="ECO:0000313" key="2">
    <source>
        <dbReference type="EMBL" id="ORY01916.1"/>
    </source>
</evidence>
<organism evidence="2 3">
    <name type="scientific">Basidiobolus meristosporus CBS 931.73</name>
    <dbReference type="NCBI Taxonomy" id="1314790"/>
    <lineage>
        <taxon>Eukaryota</taxon>
        <taxon>Fungi</taxon>
        <taxon>Fungi incertae sedis</taxon>
        <taxon>Zoopagomycota</taxon>
        <taxon>Entomophthoromycotina</taxon>
        <taxon>Basidiobolomycetes</taxon>
        <taxon>Basidiobolales</taxon>
        <taxon>Basidiobolaceae</taxon>
        <taxon>Basidiobolus</taxon>
    </lineage>
</organism>
<accession>A0A1Y1YVB9</accession>
<reference evidence="2 3" key="1">
    <citation type="submission" date="2016-07" db="EMBL/GenBank/DDBJ databases">
        <title>Pervasive Adenine N6-methylation of Active Genes in Fungi.</title>
        <authorList>
            <consortium name="DOE Joint Genome Institute"/>
            <person name="Mondo S.J."/>
            <person name="Dannebaum R.O."/>
            <person name="Kuo R.C."/>
            <person name="Labutti K."/>
            <person name="Haridas S."/>
            <person name="Kuo A."/>
            <person name="Salamov A."/>
            <person name="Ahrendt S.R."/>
            <person name="Lipzen A."/>
            <person name="Sullivan W."/>
            <person name="Andreopoulos W.B."/>
            <person name="Clum A."/>
            <person name="Lindquist E."/>
            <person name="Daum C."/>
            <person name="Ramamoorthy G.K."/>
            <person name="Gryganskyi A."/>
            <person name="Culley D."/>
            <person name="Magnuson J.K."/>
            <person name="James T.Y."/>
            <person name="O'Malley M.A."/>
            <person name="Stajich J.E."/>
            <person name="Spatafora J.W."/>
            <person name="Visel A."/>
            <person name="Grigoriev I.V."/>
        </authorList>
    </citation>
    <scope>NUCLEOTIDE SEQUENCE [LARGE SCALE GENOMIC DNA]</scope>
    <source>
        <strain evidence="2 3">CBS 931.73</strain>
    </source>
</reference>
<feature type="region of interest" description="Disordered" evidence="1">
    <location>
        <begin position="111"/>
        <end position="138"/>
    </location>
</feature>
<protein>
    <submittedName>
        <fullName evidence="2">Uncharacterized protein</fullName>
    </submittedName>
</protein>
<keyword evidence="3" id="KW-1185">Reference proteome</keyword>
<dbReference type="AlphaFoldDB" id="A0A1Y1YVB9"/>
<sequence length="166" mass="19243">MTEKLPDLKELFTPRNTPESFRYSTDFTRELLAEFDTQRRKMHQELETQRKALESGTFLPEEQVSFEPTLESKVENSDASPVKSTARVKERKTGHKFKTIRKNILHMWRSHDVSSKEKAPDVRRSKSCNAANPVDDSRTKADKRSIFGTWRNFPFTSCADDTTIEA</sequence>